<dbReference type="Gene3D" id="6.10.250.1580">
    <property type="match status" value="1"/>
</dbReference>
<comment type="similarity">
    <text evidence="1 12 13">Belongs to the ATPase B chain family.</text>
</comment>
<keyword evidence="12" id="KW-1003">Cell membrane</keyword>
<dbReference type="InterPro" id="IPR005864">
    <property type="entry name" value="ATP_synth_F0_bsu_bac"/>
</dbReference>
<feature type="transmembrane region" description="Helical" evidence="12">
    <location>
        <begin position="6"/>
        <end position="23"/>
    </location>
</feature>
<dbReference type="InterPro" id="IPR028987">
    <property type="entry name" value="ATP_synth_B-like_membr_sf"/>
</dbReference>
<dbReference type="Proteomes" id="UP001437460">
    <property type="component" value="Unassembled WGS sequence"/>
</dbReference>
<comment type="function">
    <text evidence="10 12">F(1)F(0) ATP synthase produces ATP from ADP in the presence of a proton or sodium gradient. F-type ATPases consist of two structural domains, F(1) containing the extramembraneous catalytic core and F(0) containing the membrane proton channel, linked together by a central stalk and a peripheral stalk. During catalysis, ATP synthesis in the catalytic domain of F(1) is coupled via a rotary mechanism of the central stalk subunits to proton translocation.</text>
</comment>
<dbReference type="Pfam" id="PF00430">
    <property type="entry name" value="ATP-synt_B"/>
    <property type="match status" value="1"/>
</dbReference>
<comment type="caution">
    <text evidence="15">The sequence shown here is derived from an EMBL/GenBank/DDBJ whole genome shotgun (WGS) entry which is preliminary data.</text>
</comment>
<dbReference type="PANTHER" id="PTHR33445:SF2">
    <property type="entry name" value="ATP SYNTHASE SUBUNIT B', CHLOROPLASTIC"/>
    <property type="match status" value="1"/>
</dbReference>
<dbReference type="SUPFAM" id="SSF81573">
    <property type="entry name" value="F1F0 ATP synthase subunit B, membrane domain"/>
    <property type="match status" value="1"/>
</dbReference>
<keyword evidence="9 12" id="KW-0066">ATP synthesis</keyword>
<evidence type="ECO:0000256" key="1">
    <source>
        <dbReference type="ARBA" id="ARBA00005513"/>
    </source>
</evidence>
<dbReference type="NCBIfam" id="TIGR01144">
    <property type="entry name" value="ATP_synt_b"/>
    <property type="match status" value="1"/>
</dbReference>
<protein>
    <recommendedName>
        <fullName evidence="12">ATP synthase subunit b</fullName>
    </recommendedName>
    <alternativeName>
        <fullName evidence="12">ATP synthase F(0) sector subunit b</fullName>
    </alternativeName>
    <alternativeName>
        <fullName evidence="12">ATPase subunit I</fullName>
    </alternativeName>
    <alternativeName>
        <fullName evidence="12">F-type ATPase subunit b</fullName>
        <shortName evidence="12">F-ATPase subunit b</shortName>
    </alternativeName>
</protein>
<keyword evidence="3 12" id="KW-0138">CF(0)</keyword>
<sequence length="163" mass="18814">MLNINFWNIAFTVINLLVLYLFLKHFLMKPLMEIMEKRQAQVEADLNDAASEKQEAIRLKEQYEGSLREAEDQAGRILEDAKKMGRTEYEKILRQADEDAAKKLEQADRMIGLEREKTLRELQGLTKELAATAAEKLLKENSGREADRKRFAAFLADTGEKHD</sequence>
<evidence type="ECO:0000313" key="15">
    <source>
        <dbReference type="EMBL" id="MEQ2563370.1"/>
    </source>
</evidence>
<comment type="subunit">
    <text evidence="12">F-type ATPases have 2 components, F(1) - the catalytic core - and F(0) - the membrane proton channel. F(1) has five subunits: alpha(3), beta(3), gamma(1), delta(1), epsilon(1). F(0) has three main subunits: a(1), b(2) and c(10-14). The alpha and beta chains form an alternating ring which encloses part of the gamma chain. F(1) is attached to F(0) by a central stalk formed by the gamma and epsilon chains, while a peripheral stalk is formed by the delta and b chains.</text>
</comment>
<dbReference type="EMBL" id="JBBMFJ010000018">
    <property type="protein sequence ID" value="MEQ2563370.1"/>
    <property type="molecule type" value="Genomic_DNA"/>
</dbReference>
<gene>
    <name evidence="12 15" type="primary">atpF</name>
    <name evidence="15" type="ORF">WMO41_09420</name>
</gene>
<evidence type="ECO:0000256" key="13">
    <source>
        <dbReference type="RuleBase" id="RU003848"/>
    </source>
</evidence>
<comment type="function">
    <text evidence="12">Component of the F(0) channel, it forms part of the peripheral stalk, linking F(1) to F(0).</text>
</comment>
<keyword evidence="16" id="KW-1185">Reference proteome</keyword>
<keyword evidence="4 12" id="KW-0812">Transmembrane</keyword>
<dbReference type="CDD" id="cd06503">
    <property type="entry name" value="ATP-synt_Fo_b"/>
    <property type="match status" value="1"/>
</dbReference>
<evidence type="ECO:0000256" key="10">
    <source>
        <dbReference type="ARBA" id="ARBA00025198"/>
    </source>
</evidence>
<dbReference type="RefSeq" id="WP_349229527.1">
    <property type="nucleotide sequence ID" value="NZ_JBBMFJ010000018.1"/>
</dbReference>
<keyword evidence="6 12" id="KW-1133">Transmembrane helix</keyword>
<dbReference type="HAMAP" id="MF_01398">
    <property type="entry name" value="ATP_synth_b_bprime"/>
    <property type="match status" value="1"/>
</dbReference>
<evidence type="ECO:0000256" key="6">
    <source>
        <dbReference type="ARBA" id="ARBA00022989"/>
    </source>
</evidence>
<evidence type="ECO:0000256" key="3">
    <source>
        <dbReference type="ARBA" id="ARBA00022547"/>
    </source>
</evidence>
<keyword evidence="8 12" id="KW-0472">Membrane</keyword>
<evidence type="ECO:0000256" key="8">
    <source>
        <dbReference type="ARBA" id="ARBA00023136"/>
    </source>
</evidence>
<evidence type="ECO:0000256" key="14">
    <source>
        <dbReference type="SAM" id="Coils"/>
    </source>
</evidence>
<reference evidence="15 16" key="1">
    <citation type="submission" date="2024-03" db="EMBL/GenBank/DDBJ databases">
        <title>Human intestinal bacterial collection.</title>
        <authorList>
            <person name="Pauvert C."/>
            <person name="Hitch T.C.A."/>
            <person name="Clavel T."/>
        </authorList>
    </citation>
    <scope>NUCLEOTIDE SEQUENCE [LARGE SCALE GENOMIC DNA]</scope>
    <source>
        <strain evidence="15 16">CLA-AP-H27</strain>
    </source>
</reference>
<evidence type="ECO:0000256" key="7">
    <source>
        <dbReference type="ARBA" id="ARBA00023065"/>
    </source>
</evidence>
<dbReference type="InterPro" id="IPR002146">
    <property type="entry name" value="ATP_synth_b/b'su_bac/chlpt"/>
</dbReference>
<keyword evidence="7 12" id="KW-0406">Ion transport</keyword>
<accession>A0ABV1HM36</accession>
<keyword evidence="14" id="KW-0175">Coiled coil</keyword>
<feature type="coiled-coil region" evidence="14">
    <location>
        <begin position="32"/>
        <end position="80"/>
    </location>
</feature>
<evidence type="ECO:0000256" key="4">
    <source>
        <dbReference type="ARBA" id="ARBA00022692"/>
    </source>
</evidence>
<comment type="subcellular location">
    <subcellularLocation>
        <location evidence="12">Cell membrane</location>
        <topology evidence="12">Single-pass membrane protein</topology>
    </subcellularLocation>
    <subcellularLocation>
        <location evidence="11">Endomembrane system</location>
        <topology evidence="11">Single-pass membrane protein</topology>
    </subcellularLocation>
</comment>
<evidence type="ECO:0000256" key="12">
    <source>
        <dbReference type="HAMAP-Rule" id="MF_01398"/>
    </source>
</evidence>
<organism evidence="15 16">
    <name type="scientific">Ventrimonas faecis</name>
    <dbReference type="NCBI Taxonomy" id="3133170"/>
    <lineage>
        <taxon>Bacteria</taxon>
        <taxon>Bacillati</taxon>
        <taxon>Bacillota</taxon>
        <taxon>Clostridia</taxon>
        <taxon>Lachnospirales</taxon>
        <taxon>Lachnospiraceae</taxon>
        <taxon>Ventrimonas</taxon>
    </lineage>
</organism>
<evidence type="ECO:0000256" key="11">
    <source>
        <dbReference type="ARBA" id="ARBA00037847"/>
    </source>
</evidence>
<proteinExistence type="inferred from homology"/>
<evidence type="ECO:0000256" key="5">
    <source>
        <dbReference type="ARBA" id="ARBA00022781"/>
    </source>
</evidence>
<dbReference type="PANTHER" id="PTHR33445">
    <property type="entry name" value="ATP SYNTHASE SUBUNIT B', CHLOROPLASTIC"/>
    <property type="match status" value="1"/>
</dbReference>
<keyword evidence="2 12" id="KW-0813">Transport</keyword>
<evidence type="ECO:0000256" key="9">
    <source>
        <dbReference type="ARBA" id="ARBA00023310"/>
    </source>
</evidence>
<keyword evidence="5 12" id="KW-0375">Hydrogen ion transport</keyword>
<dbReference type="InterPro" id="IPR050059">
    <property type="entry name" value="ATP_synthase_B_chain"/>
</dbReference>
<evidence type="ECO:0000256" key="2">
    <source>
        <dbReference type="ARBA" id="ARBA00022448"/>
    </source>
</evidence>
<evidence type="ECO:0000313" key="16">
    <source>
        <dbReference type="Proteomes" id="UP001437460"/>
    </source>
</evidence>
<name>A0ABV1HM36_9FIRM</name>